<name>A0A1Z4LWN3_9CYAN</name>
<accession>A0A1Z4LWN3</accession>
<sequence length="454" mass="52262">MAINYSTVKVAYPKLTLYAFHLRQNLAHNSDQLVENSNHLWCKCQEIGKKLGIPKLESLSTSENQQVSNEDFIKFTAIKHENNHHLSGEIKRLLIHDTYALDLTFRYPHQEVALTDLKGLNQDNCLLPININASLGQTLVFFAQPVGTINNEEYFAEYCVKALISEDEFNLLNLSCQGKGKLLDSPIFEYNNNADSPKEQCHILIWLNANQETTNLEESGEYYSHLIELLNCRSKIIYARSESRWCYLKAREEYSKLEEKVNEFNDIKEKSVDSKFKEFNQWLNEIPAISFNYSRYLRGLELHKATIQTNVKNYKLYLDKLKAIWVEDDLQFLSSFLEFSEDTFIEQINTDLAYLIPAQSLFEQLIDSIRGIIEIEQTKRERNLNTTINTLGIGFGGGAIISGVVVQHIDKIKQPVDFSLSVNKPLHPFYASLFISIAATIFFALIGFLISRRK</sequence>
<evidence type="ECO:0000256" key="1">
    <source>
        <dbReference type="SAM" id="Phobius"/>
    </source>
</evidence>
<organism evidence="2 3">
    <name type="scientific">Calothrix parasitica NIES-267</name>
    <dbReference type="NCBI Taxonomy" id="1973488"/>
    <lineage>
        <taxon>Bacteria</taxon>
        <taxon>Bacillati</taxon>
        <taxon>Cyanobacteriota</taxon>
        <taxon>Cyanophyceae</taxon>
        <taxon>Nostocales</taxon>
        <taxon>Calotrichaceae</taxon>
        <taxon>Calothrix</taxon>
    </lineage>
</organism>
<feature type="transmembrane region" description="Helical" evidence="1">
    <location>
        <begin position="429"/>
        <end position="450"/>
    </location>
</feature>
<gene>
    <name evidence="2" type="ORF">NIES267_51340</name>
</gene>
<keyword evidence="1" id="KW-1133">Transmembrane helix</keyword>
<dbReference type="EMBL" id="AP018227">
    <property type="protein sequence ID" value="BAY85633.1"/>
    <property type="molecule type" value="Genomic_DNA"/>
</dbReference>
<dbReference type="Proteomes" id="UP000218418">
    <property type="component" value="Chromosome"/>
</dbReference>
<feature type="transmembrane region" description="Helical" evidence="1">
    <location>
        <begin position="388"/>
        <end position="409"/>
    </location>
</feature>
<reference evidence="2 3" key="1">
    <citation type="submission" date="2017-06" db="EMBL/GenBank/DDBJ databases">
        <title>Genome sequencing of cyanobaciteial culture collection at National Institute for Environmental Studies (NIES).</title>
        <authorList>
            <person name="Hirose Y."/>
            <person name="Shimura Y."/>
            <person name="Fujisawa T."/>
            <person name="Nakamura Y."/>
            <person name="Kawachi M."/>
        </authorList>
    </citation>
    <scope>NUCLEOTIDE SEQUENCE [LARGE SCALE GENOMIC DNA]</scope>
    <source>
        <strain evidence="2 3">NIES-267</strain>
    </source>
</reference>
<proteinExistence type="predicted"/>
<keyword evidence="3" id="KW-1185">Reference proteome</keyword>
<evidence type="ECO:0000313" key="2">
    <source>
        <dbReference type="EMBL" id="BAY85633.1"/>
    </source>
</evidence>
<keyword evidence="1" id="KW-0812">Transmembrane</keyword>
<evidence type="ECO:0000313" key="3">
    <source>
        <dbReference type="Proteomes" id="UP000218418"/>
    </source>
</evidence>
<protein>
    <submittedName>
        <fullName evidence="2">Uncharacterized protein</fullName>
    </submittedName>
</protein>
<dbReference type="AlphaFoldDB" id="A0A1Z4LWN3"/>
<keyword evidence="1" id="KW-0472">Membrane</keyword>